<dbReference type="AlphaFoldDB" id="A0A371AVC5"/>
<evidence type="ECO:0000256" key="1">
    <source>
        <dbReference type="SAM" id="Phobius"/>
    </source>
</evidence>
<keyword evidence="3" id="KW-1185">Reference proteome</keyword>
<protein>
    <recommendedName>
        <fullName evidence="4">Adhesin-like protein</fullName>
    </recommendedName>
</protein>
<reference evidence="2 3" key="1">
    <citation type="submission" date="2018-07" db="EMBL/GenBank/DDBJ databases">
        <title>Anaerosacharophilus polymeroproducens gen. nov. sp. nov., an anaerobic bacterium isolated from salt field.</title>
        <authorList>
            <person name="Kim W."/>
            <person name="Yang S.-H."/>
            <person name="Oh J."/>
            <person name="Lee J.-H."/>
            <person name="Kwon K.K."/>
        </authorList>
    </citation>
    <scope>NUCLEOTIDE SEQUENCE [LARGE SCALE GENOMIC DNA]</scope>
    <source>
        <strain evidence="2 3">MCWD5</strain>
    </source>
</reference>
<accession>A0A371AVC5</accession>
<keyword evidence="1" id="KW-0472">Membrane</keyword>
<comment type="caution">
    <text evidence="2">The sequence shown here is derived from an EMBL/GenBank/DDBJ whole genome shotgun (WGS) entry which is preliminary data.</text>
</comment>
<dbReference type="Proteomes" id="UP000255036">
    <property type="component" value="Unassembled WGS sequence"/>
</dbReference>
<evidence type="ECO:0000313" key="3">
    <source>
        <dbReference type="Proteomes" id="UP000255036"/>
    </source>
</evidence>
<gene>
    <name evidence="2" type="ORF">DWV06_09235</name>
</gene>
<sequence length="123" mass="13591">MKNKRAIIIIGICICVCIGIVVVKIKQNSLLGNLKRNLIHETSSNSEISFNAKKGDIIKLSNKLSINKGSLRTAFKDSDGNVIDSFELKKNSSRKVSINKDGEYILSVTYNNFIGNFAINVTK</sequence>
<dbReference type="EMBL" id="QRCT01000024">
    <property type="protein sequence ID" value="RDU23528.1"/>
    <property type="molecule type" value="Genomic_DNA"/>
</dbReference>
<proteinExistence type="predicted"/>
<organism evidence="2 3">
    <name type="scientific">Anaerosacchariphilus polymeriproducens</name>
    <dbReference type="NCBI Taxonomy" id="1812858"/>
    <lineage>
        <taxon>Bacteria</taxon>
        <taxon>Bacillati</taxon>
        <taxon>Bacillota</taxon>
        <taxon>Clostridia</taxon>
        <taxon>Lachnospirales</taxon>
        <taxon>Lachnospiraceae</taxon>
        <taxon>Anaerosacchariphilus</taxon>
    </lineage>
</organism>
<dbReference type="RefSeq" id="WP_115481894.1">
    <property type="nucleotide sequence ID" value="NZ_QRCT01000024.1"/>
</dbReference>
<name>A0A371AVC5_9FIRM</name>
<evidence type="ECO:0008006" key="4">
    <source>
        <dbReference type="Google" id="ProtNLM"/>
    </source>
</evidence>
<dbReference type="OrthoDB" id="1938079at2"/>
<feature type="transmembrane region" description="Helical" evidence="1">
    <location>
        <begin position="6"/>
        <end position="25"/>
    </location>
</feature>
<keyword evidence="1" id="KW-1133">Transmembrane helix</keyword>
<evidence type="ECO:0000313" key="2">
    <source>
        <dbReference type="EMBL" id="RDU23528.1"/>
    </source>
</evidence>
<keyword evidence="1" id="KW-0812">Transmembrane</keyword>